<dbReference type="Pfam" id="PF13847">
    <property type="entry name" value="Methyltransf_31"/>
    <property type="match status" value="1"/>
</dbReference>
<evidence type="ECO:0000313" key="3">
    <source>
        <dbReference type="Proteomes" id="UP000830167"/>
    </source>
</evidence>
<dbReference type="InterPro" id="IPR029063">
    <property type="entry name" value="SAM-dependent_MTases_sf"/>
</dbReference>
<dbReference type="EMBL" id="CP089291">
    <property type="protein sequence ID" value="UOF89540.1"/>
    <property type="molecule type" value="Genomic_DNA"/>
</dbReference>
<dbReference type="Proteomes" id="UP000830167">
    <property type="component" value="Chromosome"/>
</dbReference>
<dbReference type="SUPFAM" id="SSF53335">
    <property type="entry name" value="S-adenosyl-L-methionine-dependent methyltransferases"/>
    <property type="match status" value="1"/>
</dbReference>
<dbReference type="InterPro" id="IPR050508">
    <property type="entry name" value="Methyltransf_Superfamily"/>
</dbReference>
<accession>A0ABY4CGC1</accession>
<dbReference type="PANTHER" id="PTHR42912">
    <property type="entry name" value="METHYLTRANSFERASE"/>
    <property type="match status" value="1"/>
</dbReference>
<protein>
    <submittedName>
        <fullName evidence="2">Methyltransferase domain-containing protein</fullName>
    </submittedName>
</protein>
<evidence type="ECO:0000313" key="2">
    <source>
        <dbReference type="EMBL" id="UOF89540.1"/>
    </source>
</evidence>
<gene>
    <name evidence="2" type="ORF">LSG31_16840</name>
</gene>
<keyword evidence="3" id="KW-1185">Reference proteome</keyword>
<reference evidence="2" key="1">
    <citation type="submission" date="2021-12" db="EMBL/GenBank/DDBJ databases">
        <title>Alicyclobacillaceae gen. nov., sp. nov., isolated from chalcocite enrichment system.</title>
        <authorList>
            <person name="Jiang Z."/>
        </authorList>
    </citation>
    <scope>NUCLEOTIDE SEQUENCE</scope>
    <source>
        <strain evidence="2">MYW30-H2</strain>
    </source>
</reference>
<organism evidence="2 3">
    <name type="scientific">Fodinisporobacter ferrooxydans</name>
    <dbReference type="NCBI Taxonomy" id="2901836"/>
    <lineage>
        <taxon>Bacteria</taxon>
        <taxon>Bacillati</taxon>
        <taxon>Bacillota</taxon>
        <taxon>Bacilli</taxon>
        <taxon>Bacillales</taxon>
        <taxon>Alicyclobacillaceae</taxon>
        <taxon>Fodinisporobacter</taxon>
    </lineage>
</organism>
<keyword evidence="2" id="KW-0808">Transferase</keyword>
<name>A0ABY4CGC1_9BACL</name>
<dbReference type="Gene3D" id="3.40.50.150">
    <property type="entry name" value="Vaccinia Virus protein VP39"/>
    <property type="match status" value="1"/>
</dbReference>
<dbReference type="InterPro" id="IPR025714">
    <property type="entry name" value="Methyltranfer_dom"/>
</dbReference>
<proteinExistence type="predicted"/>
<dbReference type="GO" id="GO:0008168">
    <property type="term" value="F:methyltransferase activity"/>
    <property type="evidence" value="ECO:0007669"/>
    <property type="project" value="UniProtKB-KW"/>
</dbReference>
<keyword evidence="2" id="KW-0489">Methyltransferase</keyword>
<dbReference type="RefSeq" id="WP_347436230.1">
    <property type="nucleotide sequence ID" value="NZ_CP089291.1"/>
</dbReference>
<feature type="domain" description="Methyltransferase" evidence="1">
    <location>
        <begin position="252"/>
        <end position="362"/>
    </location>
</feature>
<dbReference type="GO" id="GO:0032259">
    <property type="term" value="P:methylation"/>
    <property type="evidence" value="ECO:0007669"/>
    <property type="project" value="UniProtKB-KW"/>
</dbReference>
<dbReference type="CDD" id="cd02440">
    <property type="entry name" value="AdoMet_MTases"/>
    <property type="match status" value="1"/>
</dbReference>
<evidence type="ECO:0000259" key="1">
    <source>
        <dbReference type="Pfam" id="PF13847"/>
    </source>
</evidence>
<sequence>MYFFNDLTKQLKDLCTSGLAISPWLAGVDGTGRFDPIIFEIIDSAALDFTAIHWTEEERIKAFGILPVHERLPRTALYETIASTAVLLANDRTGYLDVEENLSREVIQMVENFVTKYGLGTFVQIYCLVTSYENQNALAYYKSIPEKEFLLGHWHRPWIDYTLTDELVLGTLLQNYQIVIRKNRRYVEMSDQGYEAFRKTGEILNKSGYLEHRMHWLHISQFNLFDDYETMAHAIWPESISLRQRFLEWSGIKSGMKVLELGCADGEFTFDGGLAQLVGPTGRVISIDPSARMIARAETKRCNLDVDWVEFRKGKAECLPFDDGTFDAVIGVGFLHFTDLEVALREMKRVTHSNGIVASFHPLKARLDVEFFQQWFSPLLELSVQRKEPPKDFLLFPNQAPLAFESAGFHNVIKDEAPLITLFHDPDKVIQHFIYGVGWFQEELSMLPWRARKEIVELLRQRGHEIITNYPKDELVFTFPMQMVKGEVI</sequence>